<gene>
    <name evidence="1" type="ORF">DI09_37p140</name>
</gene>
<protein>
    <submittedName>
        <fullName evidence="1">Uncharacterized protein</fullName>
    </submittedName>
</protein>
<dbReference type="GeneID" id="25259734"/>
<name>A0A098VQV3_9MICR</name>
<dbReference type="VEuPathDB" id="MicrosporidiaDB:DI09_37p140"/>
<organism evidence="1 2">
    <name type="scientific">Mitosporidium daphniae</name>
    <dbReference type="NCBI Taxonomy" id="1485682"/>
    <lineage>
        <taxon>Eukaryota</taxon>
        <taxon>Fungi</taxon>
        <taxon>Fungi incertae sedis</taxon>
        <taxon>Microsporidia</taxon>
        <taxon>Mitosporidium</taxon>
    </lineage>
</organism>
<dbReference type="Proteomes" id="UP000029725">
    <property type="component" value="Unassembled WGS sequence"/>
</dbReference>
<comment type="caution">
    <text evidence="1">The sequence shown here is derived from an EMBL/GenBank/DDBJ whole genome shotgun (WGS) entry which is preliminary data.</text>
</comment>
<dbReference type="RefSeq" id="XP_013237804.1">
    <property type="nucleotide sequence ID" value="XM_013382350.1"/>
</dbReference>
<reference evidence="1 2" key="1">
    <citation type="submission" date="2014-04" db="EMBL/GenBank/DDBJ databases">
        <title>A new species of microsporidia sheds light on the evolution of extreme parasitism.</title>
        <authorList>
            <person name="Haag K.L."/>
            <person name="James T.Y."/>
            <person name="Larsson R."/>
            <person name="Schaer T.M."/>
            <person name="Refardt D."/>
            <person name="Pombert J.-F."/>
            <person name="Ebert D."/>
        </authorList>
    </citation>
    <scope>NUCLEOTIDE SEQUENCE [LARGE SCALE GENOMIC DNA]</scope>
    <source>
        <strain evidence="1 2">UGP3</strain>
        <tissue evidence="1">Spores</tissue>
    </source>
</reference>
<accession>A0A098VQV3</accession>
<dbReference type="AlphaFoldDB" id="A0A098VQV3"/>
<evidence type="ECO:0000313" key="2">
    <source>
        <dbReference type="Proteomes" id="UP000029725"/>
    </source>
</evidence>
<dbReference type="EMBL" id="JMKJ01000310">
    <property type="protein sequence ID" value="KGG51377.1"/>
    <property type="molecule type" value="Genomic_DNA"/>
</dbReference>
<evidence type="ECO:0000313" key="1">
    <source>
        <dbReference type="EMBL" id="KGG51377.1"/>
    </source>
</evidence>
<keyword evidence="2" id="KW-1185">Reference proteome</keyword>
<sequence>MSNSGVNSSAEQDPAAHMLSSAMDVVSNTRINIELLKEHNKHLLEFAQTSDNRFDAVPSAITNIIDVNAVTDWNEVSQKWLKMNEDLAITKENIEKMLFTINCTDQLLQRWLQIFERTIQK</sequence>
<dbReference type="HOGENOM" id="CLU_2038625_0_0_1"/>
<proteinExistence type="predicted"/>